<dbReference type="InterPro" id="IPR029061">
    <property type="entry name" value="THDP-binding"/>
</dbReference>
<protein>
    <submittedName>
        <fullName evidence="5">Transketolase</fullName>
    </submittedName>
</protein>
<dbReference type="AlphaFoldDB" id="A0A0J8U6H3"/>
<evidence type="ECO:0000256" key="2">
    <source>
        <dbReference type="ARBA" id="ARBA00007131"/>
    </source>
</evidence>
<organism evidence="5 6">
    <name type="scientific">Mycolicibacterium conceptionense</name>
    <dbReference type="NCBI Taxonomy" id="451644"/>
    <lineage>
        <taxon>Bacteria</taxon>
        <taxon>Bacillati</taxon>
        <taxon>Actinomycetota</taxon>
        <taxon>Actinomycetes</taxon>
        <taxon>Mycobacteriales</taxon>
        <taxon>Mycobacteriaceae</taxon>
        <taxon>Mycolicibacterium</taxon>
    </lineage>
</organism>
<dbReference type="Gene3D" id="3.40.50.970">
    <property type="match status" value="1"/>
</dbReference>
<evidence type="ECO:0000313" key="6">
    <source>
        <dbReference type="Proteomes" id="UP000037594"/>
    </source>
</evidence>
<dbReference type="PATRIC" id="fig|451644.5.peg.3717"/>
<keyword evidence="3" id="KW-0786">Thiamine pyrophosphate</keyword>
<name>A0A0J8U6H3_9MYCO</name>
<reference evidence="5 6" key="1">
    <citation type="submission" date="2015-06" db="EMBL/GenBank/DDBJ databases">
        <title>Genome sequence of Mycobacterium conceptionense strain MLE.</title>
        <authorList>
            <person name="Greninger A.L."/>
            <person name="Cunningham G."/>
            <person name="Chiu C.Y."/>
            <person name="Miller S."/>
        </authorList>
    </citation>
    <scope>NUCLEOTIDE SEQUENCE [LARGE SCALE GENOMIC DNA]</scope>
    <source>
        <strain evidence="5 6">MLE</strain>
    </source>
</reference>
<dbReference type="PANTHER" id="PTHR47514">
    <property type="entry name" value="TRANSKETOLASE N-TERMINAL SECTION-RELATED"/>
    <property type="match status" value="1"/>
</dbReference>
<evidence type="ECO:0000259" key="4">
    <source>
        <dbReference type="Pfam" id="PF00456"/>
    </source>
</evidence>
<dbReference type="EMBL" id="LFOD01000016">
    <property type="protein sequence ID" value="KMV17021.1"/>
    <property type="molecule type" value="Genomic_DNA"/>
</dbReference>
<comment type="similarity">
    <text evidence="2">Belongs to the transketolase family.</text>
</comment>
<evidence type="ECO:0000256" key="1">
    <source>
        <dbReference type="ARBA" id="ARBA00001964"/>
    </source>
</evidence>
<proteinExistence type="inferred from homology"/>
<dbReference type="Proteomes" id="UP000037594">
    <property type="component" value="Unassembled WGS sequence"/>
</dbReference>
<comment type="cofactor">
    <cofactor evidence="1">
        <name>thiamine diphosphate</name>
        <dbReference type="ChEBI" id="CHEBI:58937"/>
    </cofactor>
</comment>
<sequence>MTTVSDPATTAVAPERVRRIAQAAQRIRHYALTQAEVQGQGYIGQALDIADVLAVLYTDQLNLRPEEPEWEGRDRCLLSIGHYAIALYAALAEAGFIPVEELDTYATDESRLPMSGMAGYTPGMEISGGSLGHGLGIAVGKALGLRRKGNPAFVYNILSDGELDEGSTWEAVQTCAHFGLDNVIAVVDMNNQQADGPAQSMLGTEPVHEKFAVNGWDVRRVDGHDIAAVVEALEDLRARCGRPKALICDTVLGKGVAMLQSRDKLHFMQVAPDEWALAHQQLDEGFTS</sequence>
<dbReference type="PANTHER" id="PTHR47514:SF1">
    <property type="entry name" value="TRANSKETOLASE N-TERMINAL SECTION-RELATED"/>
    <property type="match status" value="1"/>
</dbReference>
<dbReference type="InterPro" id="IPR005474">
    <property type="entry name" value="Transketolase_N"/>
</dbReference>
<feature type="domain" description="Transketolase N-terminal" evidence="4">
    <location>
        <begin position="22"/>
        <end position="282"/>
    </location>
</feature>
<dbReference type="RefSeq" id="WP_019345873.1">
    <property type="nucleotide sequence ID" value="NZ_AGSZ01000323.1"/>
</dbReference>
<evidence type="ECO:0000256" key="3">
    <source>
        <dbReference type="ARBA" id="ARBA00023052"/>
    </source>
</evidence>
<dbReference type="OrthoDB" id="9759664at2"/>
<accession>A0A0J8U6H3</accession>
<dbReference type="GO" id="GO:0000287">
    <property type="term" value="F:magnesium ion binding"/>
    <property type="evidence" value="ECO:0007669"/>
    <property type="project" value="UniProtKB-ARBA"/>
</dbReference>
<comment type="caution">
    <text evidence="5">The sequence shown here is derived from an EMBL/GenBank/DDBJ whole genome shotgun (WGS) entry which is preliminary data.</text>
</comment>
<dbReference type="Pfam" id="PF00456">
    <property type="entry name" value="Transketolase_N"/>
    <property type="match status" value="1"/>
</dbReference>
<dbReference type="SUPFAM" id="SSF52518">
    <property type="entry name" value="Thiamin diphosphate-binding fold (THDP-binding)"/>
    <property type="match status" value="1"/>
</dbReference>
<evidence type="ECO:0000313" key="5">
    <source>
        <dbReference type="EMBL" id="KMV17021.1"/>
    </source>
</evidence>
<gene>
    <name evidence="5" type="ORF">ACT17_17980</name>
</gene>